<dbReference type="RefSeq" id="WP_009182574.1">
    <property type="nucleotide sequence ID" value="NZ_CM001368.1"/>
</dbReference>
<dbReference type="InterPro" id="IPR000644">
    <property type="entry name" value="CBS_dom"/>
</dbReference>
<feature type="domain" description="CBS" evidence="3">
    <location>
        <begin position="62"/>
        <end position="118"/>
    </location>
</feature>
<dbReference type="Gene3D" id="3.10.580.10">
    <property type="entry name" value="CBS-domain"/>
    <property type="match status" value="2"/>
</dbReference>
<dbReference type="PANTHER" id="PTHR43080">
    <property type="entry name" value="CBS DOMAIN-CONTAINING PROTEIN CBSX3, MITOCHONDRIAL"/>
    <property type="match status" value="1"/>
</dbReference>
<dbReference type="PROSITE" id="PS51371">
    <property type="entry name" value="CBS"/>
    <property type="match status" value="2"/>
</dbReference>
<dbReference type="SMART" id="SM00116">
    <property type="entry name" value="CBS"/>
    <property type="match status" value="2"/>
</dbReference>
<reference evidence="5" key="1">
    <citation type="journal article" date="2015" name="Genome Announc.">
        <title>High-Quality Draft Genome Sequence of Desulfovibrio carbinoliphilus FW-101-2B, an Organic Acid-Oxidizing Sulfate-Reducing Bacterium Isolated from Uranium(VI)-Contaminated Groundwater.</title>
        <authorList>
            <person name="Ramsay B.D."/>
            <person name="Hwang C."/>
            <person name="Woo H.L."/>
            <person name="Carroll S.L."/>
            <person name="Lucas S."/>
            <person name="Han J."/>
            <person name="Lapidus A.L."/>
            <person name="Cheng J.F."/>
            <person name="Goodwin L.A."/>
            <person name="Pitluck S."/>
            <person name="Peters L."/>
            <person name="Chertkov O."/>
            <person name="Held B."/>
            <person name="Detter J.C."/>
            <person name="Han C.S."/>
            <person name="Tapia R."/>
            <person name="Land M.L."/>
            <person name="Hauser L.J."/>
            <person name="Kyrpides N.C."/>
            <person name="Ivanova N.N."/>
            <person name="Mikhailova N."/>
            <person name="Pagani I."/>
            <person name="Woyke T."/>
            <person name="Arkin A.P."/>
            <person name="Dehal P."/>
            <person name="Chivian D."/>
            <person name="Criddle C.S."/>
            <person name="Wu W."/>
            <person name="Chakraborty R."/>
            <person name="Hazen T.C."/>
            <person name="Fields M.W."/>
        </authorList>
    </citation>
    <scope>NUCLEOTIDE SEQUENCE [LARGE SCALE GENOMIC DNA]</scope>
    <source>
        <strain evidence="5">FW-101-2B</strain>
    </source>
</reference>
<dbReference type="EMBL" id="CM001368">
    <property type="protein sequence ID" value="EHJ49241.1"/>
    <property type="molecule type" value="Genomic_DNA"/>
</dbReference>
<dbReference type="AlphaFoldDB" id="G7QAL0"/>
<gene>
    <name evidence="4" type="ORF">DFW101_3241</name>
</gene>
<dbReference type="Proteomes" id="UP000004662">
    <property type="component" value="Chromosome"/>
</dbReference>
<keyword evidence="5" id="KW-1185">Reference proteome</keyword>
<evidence type="ECO:0000256" key="1">
    <source>
        <dbReference type="ARBA" id="ARBA00023122"/>
    </source>
</evidence>
<feature type="domain" description="CBS" evidence="3">
    <location>
        <begin position="149"/>
        <end position="209"/>
    </location>
</feature>
<protein>
    <submittedName>
        <fullName evidence="4">CBS domain containing membrane protein</fullName>
    </submittedName>
</protein>
<dbReference type="OrthoDB" id="9811720at2"/>
<evidence type="ECO:0000259" key="3">
    <source>
        <dbReference type="PROSITE" id="PS51371"/>
    </source>
</evidence>
<dbReference type="Pfam" id="PF00571">
    <property type="entry name" value="CBS"/>
    <property type="match status" value="2"/>
</dbReference>
<keyword evidence="1 2" id="KW-0129">CBS domain</keyword>
<dbReference type="eggNOG" id="COG3448">
    <property type="taxonomic scope" value="Bacteria"/>
</dbReference>
<dbReference type="InterPro" id="IPR051257">
    <property type="entry name" value="Diverse_CBS-Domain"/>
</dbReference>
<proteinExistence type="predicted"/>
<dbReference type="STRING" id="694327.DFW101_3241"/>
<sequence length="214" mass="21800">MAHEHPRAVGPDALAVEDILDAMRHIGGYIDVSPADALALYRLAYAHAAARLARDLPVADIMTRDVVTTGPGRTVLEAARAMARAGVSGLPVTDGPAVVGVLSTKDLLGLLGLDAAARPAALLARLLDPDACQAPAVSGRGDTRVAEVMTAPALTVGPDRPRSEAAALMAERQVNRLPVLDAGGRLVGIVSRGDVVRSCRGILGGTGESAGCPA</sequence>
<dbReference type="PANTHER" id="PTHR43080:SF29">
    <property type="entry name" value="OS02G0818000 PROTEIN"/>
    <property type="match status" value="1"/>
</dbReference>
<organism evidence="4 5">
    <name type="scientific">Solidesulfovibrio carbinoliphilus subsp. oakridgensis</name>
    <dbReference type="NCBI Taxonomy" id="694327"/>
    <lineage>
        <taxon>Bacteria</taxon>
        <taxon>Pseudomonadati</taxon>
        <taxon>Thermodesulfobacteriota</taxon>
        <taxon>Desulfovibrionia</taxon>
        <taxon>Desulfovibrionales</taxon>
        <taxon>Desulfovibrionaceae</taxon>
        <taxon>Solidesulfovibrio</taxon>
    </lineage>
</organism>
<evidence type="ECO:0000256" key="2">
    <source>
        <dbReference type="PROSITE-ProRule" id="PRU00703"/>
    </source>
</evidence>
<dbReference type="SUPFAM" id="SSF54631">
    <property type="entry name" value="CBS-domain pair"/>
    <property type="match status" value="1"/>
</dbReference>
<evidence type="ECO:0000313" key="4">
    <source>
        <dbReference type="EMBL" id="EHJ49241.1"/>
    </source>
</evidence>
<accession>G7QAL0</accession>
<dbReference type="HOGENOM" id="CLU_040681_9_0_7"/>
<evidence type="ECO:0000313" key="5">
    <source>
        <dbReference type="Proteomes" id="UP000004662"/>
    </source>
</evidence>
<dbReference type="InterPro" id="IPR046342">
    <property type="entry name" value="CBS_dom_sf"/>
</dbReference>
<name>G7QAL0_9BACT</name>